<organism evidence="4 5">
    <name type="scientific">Brevibacterium sandarakinum</name>
    <dbReference type="NCBI Taxonomy" id="629680"/>
    <lineage>
        <taxon>Bacteria</taxon>
        <taxon>Bacillati</taxon>
        <taxon>Actinomycetota</taxon>
        <taxon>Actinomycetes</taxon>
        <taxon>Micrococcales</taxon>
        <taxon>Brevibacteriaceae</taxon>
        <taxon>Brevibacterium</taxon>
    </lineage>
</organism>
<dbReference type="PANTHER" id="PTHR30329">
    <property type="entry name" value="STATOR ELEMENT OF FLAGELLAR MOTOR COMPLEX"/>
    <property type="match status" value="1"/>
</dbReference>
<dbReference type="PANTHER" id="PTHR30329:SF21">
    <property type="entry name" value="LIPOPROTEIN YIAD-RELATED"/>
    <property type="match status" value="1"/>
</dbReference>
<feature type="region of interest" description="Disordered" evidence="2">
    <location>
        <begin position="166"/>
        <end position="209"/>
    </location>
</feature>
<dbReference type="InterPro" id="IPR050330">
    <property type="entry name" value="Bact_OuterMem_StrucFunc"/>
</dbReference>
<dbReference type="Pfam" id="PF00691">
    <property type="entry name" value="OmpA"/>
    <property type="match status" value="1"/>
</dbReference>
<dbReference type="InterPro" id="IPR036737">
    <property type="entry name" value="OmpA-like_sf"/>
</dbReference>
<evidence type="ECO:0000256" key="1">
    <source>
        <dbReference type="PROSITE-ProRule" id="PRU00473"/>
    </source>
</evidence>
<keyword evidence="5" id="KW-1185">Reference proteome</keyword>
<name>A0A1H1QNX8_BRESA</name>
<evidence type="ECO:0000313" key="5">
    <source>
        <dbReference type="Proteomes" id="UP000199700"/>
    </source>
</evidence>
<keyword evidence="1" id="KW-0472">Membrane</keyword>
<dbReference type="OrthoDB" id="5166631at2"/>
<feature type="region of interest" description="Disordered" evidence="2">
    <location>
        <begin position="129"/>
        <end position="153"/>
    </location>
</feature>
<feature type="region of interest" description="Disordered" evidence="2">
    <location>
        <begin position="42"/>
        <end position="64"/>
    </location>
</feature>
<gene>
    <name evidence="4" type="ORF">SAMN04489751_1583</name>
</gene>
<dbReference type="InterPro" id="IPR006665">
    <property type="entry name" value="OmpA-like"/>
</dbReference>
<dbReference type="Proteomes" id="UP000199700">
    <property type="component" value="Chromosome"/>
</dbReference>
<evidence type="ECO:0000313" key="4">
    <source>
        <dbReference type="EMBL" id="SDS25148.1"/>
    </source>
</evidence>
<dbReference type="AlphaFoldDB" id="A0A1H1QNX8"/>
<dbReference type="PROSITE" id="PS51123">
    <property type="entry name" value="OMPA_2"/>
    <property type="match status" value="1"/>
</dbReference>
<evidence type="ECO:0000256" key="2">
    <source>
        <dbReference type="SAM" id="MobiDB-lite"/>
    </source>
</evidence>
<dbReference type="Gene3D" id="3.30.1330.60">
    <property type="entry name" value="OmpA-like domain"/>
    <property type="match status" value="1"/>
</dbReference>
<dbReference type="RefSeq" id="WP_092104609.1">
    <property type="nucleotide sequence ID" value="NZ_LT629739.1"/>
</dbReference>
<dbReference type="SUPFAM" id="SSF103088">
    <property type="entry name" value="OmpA-like"/>
    <property type="match status" value="1"/>
</dbReference>
<feature type="domain" description="OmpA-like" evidence="3">
    <location>
        <begin position="91"/>
        <end position="209"/>
    </location>
</feature>
<dbReference type="CDD" id="cd07185">
    <property type="entry name" value="OmpA_C-like"/>
    <property type="match status" value="1"/>
</dbReference>
<dbReference type="EMBL" id="LT629739">
    <property type="protein sequence ID" value="SDS25148.1"/>
    <property type="molecule type" value="Genomic_DNA"/>
</dbReference>
<protein>
    <submittedName>
        <fullName evidence="4">Outer membrane protein OmpA</fullName>
    </submittedName>
</protein>
<proteinExistence type="predicted"/>
<dbReference type="STRING" id="629680.SAMN04489751_1583"/>
<evidence type="ECO:0000259" key="3">
    <source>
        <dbReference type="PROSITE" id="PS51123"/>
    </source>
</evidence>
<sequence length="209" mass="22001">MIMEQANTTTPRPRLAAVVGIVGASAFLGVGVLAGGSAASAAETEPTSPADLPEPTSKQLSGSVHTWEPNNVHQWDLENAVTELATEGEEGSDSVITLSSDVLFEFGSAKIPDNAAEAVVKTLEKVPDGTKVDISGYTDSVGDDSDNQKLSEKRAKAVAEVVKDARSDLDLNVEGHGEDDPVAENKKDGEDNPEGRAKNRRVEIRYASS</sequence>
<reference evidence="4" key="1">
    <citation type="submission" date="2016-10" db="EMBL/GenBank/DDBJ databases">
        <authorList>
            <person name="Varghese N."/>
            <person name="Submissions S."/>
        </authorList>
    </citation>
    <scope>NUCLEOTIDE SEQUENCE [LARGE SCALE GENOMIC DNA]</scope>
    <source>
        <strain evidence="4">DSM 22082</strain>
    </source>
</reference>
<dbReference type="GO" id="GO:0016020">
    <property type="term" value="C:membrane"/>
    <property type="evidence" value="ECO:0007669"/>
    <property type="project" value="UniProtKB-UniRule"/>
</dbReference>
<accession>A0A1H1QNX8</accession>